<feature type="transmembrane region" description="Helical" evidence="1">
    <location>
        <begin position="116"/>
        <end position="136"/>
    </location>
</feature>
<keyword evidence="1" id="KW-0812">Transmembrane</keyword>
<evidence type="ECO:0000313" key="3">
    <source>
        <dbReference type="Proteomes" id="UP000838756"/>
    </source>
</evidence>
<feature type="transmembrane region" description="Helical" evidence="1">
    <location>
        <begin position="143"/>
        <end position="160"/>
    </location>
</feature>
<gene>
    <name evidence="2" type="primary">jg23208</name>
    <name evidence="2" type="ORF">PAEG_LOCUS19905</name>
</gene>
<feature type="transmembrane region" description="Helical" evidence="1">
    <location>
        <begin position="172"/>
        <end position="191"/>
    </location>
</feature>
<evidence type="ECO:0000313" key="2">
    <source>
        <dbReference type="EMBL" id="CAH2243823.1"/>
    </source>
</evidence>
<keyword evidence="1" id="KW-1133">Transmembrane helix</keyword>
<organism evidence="2 3">
    <name type="scientific">Pararge aegeria aegeria</name>
    <dbReference type="NCBI Taxonomy" id="348720"/>
    <lineage>
        <taxon>Eukaryota</taxon>
        <taxon>Metazoa</taxon>
        <taxon>Ecdysozoa</taxon>
        <taxon>Arthropoda</taxon>
        <taxon>Hexapoda</taxon>
        <taxon>Insecta</taxon>
        <taxon>Pterygota</taxon>
        <taxon>Neoptera</taxon>
        <taxon>Endopterygota</taxon>
        <taxon>Lepidoptera</taxon>
        <taxon>Glossata</taxon>
        <taxon>Ditrysia</taxon>
        <taxon>Papilionoidea</taxon>
        <taxon>Nymphalidae</taxon>
        <taxon>Satyrinae</taxon>
        <taxon>Satyrini</taxon>
        <taxon>Parargina</taxon>
        <taxon>Pararge</taxon>
    </lineage>
</organism>
<dbReference type="EMBL" id="CAKXAJ010025775">
    <property type="protein sequence ID" value="CAH2243823.1"/>
    <property type="molecule type" value="Genomic_DNA"/>
</dbReference>
<accession>A0A8S4RY91</accession>
<proteinExistence type="predicted"/>
<comment type="caution">
    <text evidence="2">The sequence shown here is derived from an EMBL/GenBank/DDBJ whole genome shotgun (WGS) entry which is preliminary data.</text>
</comment>
<dbReference type="Proteomes" id="UP000838756">
    <property type="component" value="Unassembled WGS sequence"/>
</dbReference>
<name>A0A8S4RY91_9NEOP</name>
<feature type="transmembrane region" description="Helical" evidence="1">
    <location>
        <begin position="20"/>
        <end position="42"/>
    </location>
</feature>
<sequence>MRVARKCGFRASPRASCFFIGYLSLIASLVAIGFHVVIVFIVTSGFQCDVSKESLRAVQWKWLDPVVGLINLGNHGFYPFPLSFHYYNNIPIDYMPITENQPACYPGMLHLQIIDILYFLVNAVWLKFVLAFVGAVHKKDPEPIRMFLVMSTVKLAVQLLDLSFQSSFGNTVVLTSFKIADICIATLYLVLIKKYITYLRIEMARKDVDQPPSYIECLINGPSTKVDEKKDVFFIIEEKKTEPKEEQQQ</sequence>
<keyword evidence="3" id="KW-1185">Reference proteome</keyword>
<reference evidence="2" key="1">
    <citation type="submission" date="2022-03" db="EMBL/GenBank/DDBJ databases">
        <authorList>
            <person name="Lindestad O."/>
        </authorList>
    </citation>
    <scope>NUCLEOTIDE SEQUENCE</scope>
</reference>
<protein>
    <submittedName>
        <fullName evidence="2">Jg23208 protein</fullName>
    </submittedName>
</protein>
<dbReference type="AlphaFoldDB" id="A0A8S4RY91"/>
<keyword evidence="1" id="KW-0472">Membrane</keyword>
<dbReference type="OrthoDB" id="7461964at2759"/>
<evidence type="ECO:0000256" key="1">
    <source>
        <dbReference type="SAM" id="Phobius"/>
    </source>
</evidence>